<organism evidence="2 3">
    <name type="scientific">Bacillus mycoides</name>
    <dbReference type="NCBI Taxonomy" id="1405"/>
    <lineage>
        <taxon>Bacteria</taxon>
        <taxon>Bacillati</taxon>
        <taxon>Bacillota</taxon>
        <taxon>Bacilli</taxon>
        <taxon>Bacillales</taxon>
        <taxon>Bacillaceae</taxon>
        <taxon>Bacillus</taxon>
        <taxon>Bacillus cereus group</taxon>
    </lineage>
</organism>
<dbReference type="Pfam" id="PF07791">
    <property type="entry name" value="Imm11"/>
    <property type="match status" value="1"/>
</dbReference>
<dbReference type="EMBL" id="CABWMC010000029">
    <property type="protein sequence ID" value="VXC59933.1"/>
    <property type="molecule type" value="Genomic_DNA"/>
</dbReference>
<evidence type="ECO:0000313" key="3">
    <source>
        <dbReference type="Proteomes" id="UP000437562"/>
    </source>
</evidence>
<evidence type="ECO:0000259" key="1">
    <source>
        <dbReference type="Pfam" id="PF07791"/>
    </source>
</evidence>
<dbReference type="AlphaFoldDB" id="A0A653ZWY7"/>
<reference evidence="2 3" key="1">
    <citation type="submission" date="2019-10" db="EMBL/GenBank/DDBJ databases">
        <authorList>
            <person name="Karimi E."/>
        </authorList>
    </citation>
    <scope>NUCLEOTIDE SEQUENCE [LARGE SCALE GENOMIC DNA]</scope>
    <source>
        <strain evidence="2">Bacillus sp. 71</strain>
    </source>
</reference>
<sequence length="190" mass="21995">MKIWELKSGLDNYESYQLLNLNTDYKRFFEGEIDSAVKMSDSWGEILVKYAEEGKYTDFPKFWGEVGTPMVSRKAKELLEPLISNNVEFLPLIHADTGETYYIINILNTIDAIDYDKAVLKKLRSGLAVNFKKYAFLPDLVENQKIFKVYLNQTLFITTVFVSDELKNLIQQSDLTGFEFVEVWDLEEGA</sequence>
<accession>A0A653ZWY7</accession>
<name>A0A653ZWY7_BACMY</name>
<evidence type="ECO:0000313" key="2">
    <source>
        <dbReference type="EMBL" id="VXC59933.1"/>
    </source>
</evidence>
<dbReference type="InterPro" id="IPR012433">
    <property type="entry name" value="Imm11"/>
</dbReference>
<gene>
    <name evidence="2" type="ORF">BACI71_40354</name>
</gene>
<dbReference type="RefSeq" id="WP_159146545.1">
    <property type="nucleotide sequence ID" value="NZ_JBEXCC010000048.1"/>
</dbReference>
<proteinExistence type="predicted"/>
<protein>
    <recommendedName>
        <fullName evidence="1">Immunity MXAN-0049 protein domain-containing protein</fullName>
    </recommendedName>
</protein>
<dbReference type="Proteomes" id="UP000437562">
    <property type="component" value="Unassembled WGS sequence"/>
</dbReference>
<feature type="domain" description="Immunity MXAN-0049 protein" evidence="1">
    <location>
        <begin position="62"/>
        <end position="183"/>
    </location>
</feature>